<evidence type="ECO:0000256" key="1">
    <source>
        <dbReference type="ARBA" id="ARBA00023015"/>
    </source>
</evidence>
<evidence type="ECO:0000256" key="2">
    <source>
        <dbReference type="ARBA" id="ARBA00023125"/>
    </source>
</evidence>
<name>A0A4R0X3C3_9BURK</name>
<dbReference type="SMART" id="SM00862">
    <property type="entry name" value="Trans_reg_C"/>
    <property type="match status" value="1"/>
</dbReference>
<keyword evidence="1" id="KW-0805">Transcription regulation</keyword>
<dbReference type="SMART" id="SM00448">
    <property type="entry name" value="REC"/>
    <property type="match status" value="1"/>
</dbReference>
<keyword evidence="9" id="KW-1185">Reference proteome</keyword>
<accession>A0A4R0X3C3</accession>
<dbReference type="PANTHER" id="PTHR48111:SF67">
    <property type="entry name" value="TRANSCRIPTIONAL REGULATORY PROTEIN TCTD"/>
    <property type="match status" value="1"/>
</dbReference>
<dbReference type="InterPro" id="IPR039420">
    <property type="entry name" value="WalR-like"/>
</dbReference>
<dbReference type="InterPro" id="IPR001789">
    <property type="entry name" value="Sig_transdc_resp-reg_receiver"/>
</dbReference>
<keyword evidence="3" id="KW-0804">Transcription</keyword>
<protein>
    <submittedName>
        <fullName evidence="8">DNA-binding response regulator</fullName>
    </submittedName>
</protein>
<dbReference type="GO" id="GO:0005829">
    <property type="term" value="C:cytosol"/>
    <property type="evidence" value="ECO:0007669"/>
    <property type="project" value="TreeGrafter"/>
</dbReference>
<dbReference type="Gene3D" id="3.40.50.2300">
    <property type="match status" value="1"/>
</dbReference>
<dbReference type="Pfam" id="PF00072">
    <property type="entry name" value="Response_reg"/>
    <property type="match status" value="1"/>
</dbReference>
<dbReference type="AlphaFoldDB" id="A0A4R0X3C3"/>
<evidence type="ECO:0000259" key="6">
    <source>
        <dbReference type="PROSITE" id="PS50110"/>
    </source>
</evidence>
<dbReference type="CDD" id="cd00383">
    <property type="entry name" value="trans_reg_C"/>
    <property type="match status" value="1"/>
</dbReference>
<dbReference type="PROSITE" id="PS50110">
    <property type="entry name" value="RESPONSE_REGULATORY"/>
    <property type="match status" value="1"/>
</dbReference>
<evidence type="ECO:0000313" key="9">
    <source>
        <dbReference type="Proteomes" id="UP000294200"/>
    </source>
</evidence>
<dbReference type="InterPro" id="IPR036388">
    <property type="entry name" value="WH-like_DNA-bd_sf"/>
</dbReference>
<feature type="DNA-binding region" description="OmpR/PhoB-type" evidence="5">
    <location>
        <begin position="120"/>
        <end position="213"/>
    </location>
</feature>
<dbReference type="Pfam" id="PF00486">
    <property type="entry name" value="Trans_reg_C"/>
    <property type="match status" value="1"/>
</dbReference>
<dbReference type="InterPro" id="IPR001867">
    <property type="entry name" value="OmpR/PhoB-type_DNA-bd"/>
</dbReference>
<dbReference type="PROSITE" id="PS51755">
    <property type="entry name" value="OMPR_PHOB"/>
    <property type="match status" value="1"/>
</dbReference>
<dbReference type="Proteomes" id="UP000294200">
    <property type="component" value="Unassembled WGS sequence"/>
</dbReference>
<dbReference type="GO" id="GO:0000156">
    <property type="term" value="F:phosphorelay response regulator activity"/>
    <property type="evidence" value="ECO:0007669"/>
    <property type="project" value="TreeGrafter"/>
</dbReference>
<organism evidence="8 9">
    <name type="scientific">Paraburkholderia steynii</name>
    <dbReference type="NCBI Taxonomy" id="1245441"/>
    <lineage>
        <taxon>Bacteria</taxon>
        <taxon>Pseudomonadati</taxon>
        <taxon>Pseudomonadota</taxon>
        <taxon>Betaproteobacteria</taxon>
        <taxon>Burkholderiales</taxon>
        <taxon>Burkholderiaceae</taxon>
        <taxon>Paraburkholderia</taxon>
    </lineage>
</organism>
<evidence type="ECO:0000256" key="3">
    <source>
        <dbReference type="ARBA" id="ARBA00023163"/>
    </source>
</evidence>
<comment type="caution">
    <text evidence="4">Lacks conserved residue(s) required for the propagation of feature annotation.</text>
</comment>
<dbReference type="GO" id="GO:0000976">
    <property type="term" value="F:transcription cis-regulatory region binding"/>
    <property type="evidence" value="ECO:0007669"/>
    <property type="project" value="TreeGrafter"/>
</dbReference>
<evidence type="ECO:0000256" key="4">
    <source>
        <dbReference type="PROSITE-ProRule" id="PRU00169"/>
    </source>
</evidence>
<proteinExistence type="predicted"/>
<sequence length="220" mass="24481">MRLLLVEGDEMLGEPIVGTMRAAGYAIDWARDLHEAGQFLDHDFYDLVILERDAVDAGGGQSVERLRCHQAPVLVLTARDAAESRVPGLAVEEYLLEPFELDELTASVRTSLRRRAGQIFAVHRHGDLSLNIATREAMLEGQPLTLEPCEFSLLQALIEEPTRVFTHRELRKMLNGLSEANGDTLETHIAHLRHKIGAGQIVTVRGVGYRLKCLESPRLA</sequence>
<dbReference type="SUPFAM" id="SSF52172">
    <property type="entry name" value="CheY-like"/>
    <property type="match status" value="1"/>
</dbReference>
<evidence type="ECO:0000259" key="7">
    <source>
        <dbReference type="PROSITE" id="PS51755"/>
    </source>
</evidence>
<evidence type="ECO:0000313" key="8">
    <source>
        <dbReference type="EMBL" id="TCG04593.1"/>
    </source>
</evidence>
<dbReference type="InterPro" id="IPR011006">
    <property type="entry name" value="CheY-like_superfamily"/>
</dbReference>
<keyword evidence="2 5" id="KW-0238">DNA-binding</keyword>
<gene>
    <name evidence="8" type="ORF">BZM27_39860</name>
</gene>
<dbReference type="EMBL" id="MWML01000237">
    <property type="protein sequence ID" value="TCG04593.1"/>
    <property type="molecule type" value="Genomic_DNA"/>
</dbReference>
<dbReference type="Gene3D" id="1.10.10.10">
    <property type="entry name" value="Winged helix-like DNA-binding domain superfamily/Winged helix DNA-binding domain"/>
    <property type="match status" value="1"/>
</dbReference>
<dbReference type="GO" id="GO:0032993">
    <property type="term" value="C:protein-DNA complex"/>
    <property type="evidence" value="ECO:0007669"/>
    <property type="project" value="TreeGrafter"/>
</dbReference>
<comment type="caution">
    <text evidence="8">The sequence shown here is derived from an EMBL/GenBank/DDBJ whole genome shotgun (WGS) entry which is preliminary data.</text>
</comment>
<evidence type="ECO:0000256" key="5">
    <source>
        <dbReference type="PROSITE-ProRule" id="PRU01091"/>
    </source>
</evidence>
<reference evidence="8 9" key="1">
    <citation type="submission" date="2017-02" db="EMBL/GenBank/DDBJ databases">
        <title>Paraburkholderia sophoroidis sp. nov. and Paraburkholderia steynii sp. nov. rhizobial symbionts of the fynbos legume Hypocalyptus sophoroides.</title>
        <authorList>
            <person name="Steenkamp E.T."/>
            <person name="Beukes C.W."/>
            <person name="Van Zyl E."/>
            <person name="Avontuur J."/>
            <person name="Chan W.Y."/>
            <person name="Hassen A."/>
            <person name="Palmer M."/>
            <person name="Mthombeni L."/>
            <person name="Phalane F."/>
            <person name="Sereme K."/>
            <person name="Venter S.N."/>
        </authorList>
    </citation>
    <scope>NUCLEOTIDE SEQUENCE [LARGE SCALE GENOMIC DNA]</scope>
    <source>
        <strain evidence="8 9">HC1.1ba</strain>
    </source>
</reference>
<feature type="domain" description="OmpR/PhoB-type" evidence="7">
    <location>
        <begin position="120"/>
        <end position="213"/>
    </location>
</feature>
<dbReference type="PANTHER" id="PTHR48111">
    <property type="entry name" value="REGULATOR OF RPOS"/>
    <property type="match status" value="1"/>
</dbReference>
<dbReference type="InterPro" id="IPR016032">
    <property type="entry name" value="Sig_transdc_resp-reg_C-effctor"/>
</dbReference>
<dbReference type="GO" id="GO:0006355">
    <property type="term" value="P:regulation of DNA-templated transcription"/>
    <property type="evidence" value="ECO:0007669"/>
    <property type="project" value="InterPro"/>
</dbReference>
<dbReference type="SUPFAM" id="SSF46894">
    <property type="entry name" value="C-terminal effector domain of the bipartite response regulators"/>
    <property type="match status" value="1"/>
</dbReference>
<feature type="domain" description="Response regulatory" evidence="6">
    <location>
        <begin position="2"/>
        <end position="112"/>
    </location>
</feature>